<sequence length="242" mass="28088">MIADTQRRQYYSAHPARGLIFSNPNCPRRFGSVIQYERVPFYLHVWWLLVWTVLLFQMFSLAHILNAGMLAPFRILFIVADLQRYTLAEAVGRNTYNLWDLPLFLLVLVALPLHCVYITIRGLWRIRRGGIVAKLHERRDIIILGGAMLIISSMSLDLGFCRINPVEILTRIISIRTIGEGVLPHHQIKMAEILRWRHAPFLKWAVSRAGIILYSIFGAWSVFFGVAYCLDHFKEMKAFTYL</sequence>
<reference evidence="2 3" key="1">
    <citation type="submission" date="2016-02" db="EMBL/GenBank/DDBJ databases">
        <title>Discovery of a natural microsporidian pathogen with a broad tissue tropism in Caenorhabditis elegans.</title>
        <authorList>
            <person name="Luallen R.J."/>
            <person name="Reinke A.W."/>
            <person name="Tong L."/>
            <person name="Botts M.R."/>
            <person name="Felix M.-A."/>
            <person name="Troemel E.R."/>
        </authorList>
    </citation>
    <scope>NUCLEOTIDE SEQUENCE [LARGE SCALE GENOMIC DNA]</scope>
    <source>
        <strain evidence="2 3">JUm2807</strain>
    </source>
</reference>
<evidence type="ECO:0000256" key="1">
    <source>
        <dbReference type="SAM" id="Phobius"/>
    </source>
</evidence>
<proteinExistence type="predicted"/>
<protein>
    <submittedName>
        <fullName evidence="2">Uncharacterized protein</fullName>
    </submittedName>
</protein>
<feature type="transmembrane region" description="Helical" evidence="1">
    <location>
        <begin position="45"/>
        <end position="65"/>
    </location>
</feature>
<gene>
    <name evidence="2" type="ORF">NEDG_01358</name>
</gene>
<keyword evidence="3" id="KW-1185">Reference proteome</keyword>
<feature type="transmembrane region" description="Helical" evidence="1">
    <location>
        <begin position="211"/>
        <end position="230"/>
    </location>
</feature>
<evidence type="ECO:0000313" key="2">
    <source>
        <dbReference type="EMBL" id="OAG29285.1"/>
    </source>
</evidence>
<accession>A0A177EBG7</accession>
<dbReference type="Proteomes" id="UP000185944">
    <property type="component" value="Unassembled WGS sequence"/>
</dbReference>
<comment type="caution">
    <text evidence="2">The sequence shown here is derived from an EMBL/GenBank/DDBJ whole genome shotgun (WGS) entry which is preliminary data.</text>
</comment>
<keyword evidence="1" id="KW-0812">Transmembrane</keyword>
<feature type="transmembrane region" description="Helical" evidence="1">
    <location>
        <begin position="101"/>
        <end position="120"/>
    </location>
</feature>
<keyword evidence="1" id="KW-1133">Transmembrane helix</keyword>
<dbReference type="EMBL" id="LTDL01000041">
    <property type="protein sequence ID" value="OAG29285.1"/>
    <property type="molecule type" value="Genomic_DNA"/>
</dbReference>
<dbReference type="RefSeq" id="XP_067543964.1">
    <property type="nucleotide sequence ID" value="XM_067688776.1"/>
</dbReference>
<evidence type="ECO:0000313" key="3">
    <source>
        <dbReference type="Proteomes" id="UP000185944"/>
    </source>
</evidence>
<dbReference type="GeneID" id="93647708"/>
<dbReference type="VEuPathDB" id="MicrosporidiaDB:NEDG_01358"/>
<dbReference type="AlphaFoldDB" id="A0A177EBG7"/>
<organism evidence="2 3">
    <name type="scientific">Nematocida displodere</name>
    <dbReference type="NCBI Taxonomy" id="1805483"/>
    <lineage>
        <taxon>Eukaryota</taxon>
        <taxon>Fungi</taxon>
        <taxon>Fungi incertae sedis</taxon>
        <taxon>Microsporidia</taxon>
        <taxon>Nematocida</taxon>
    </lineage>
</organism>
<feature type="transmembrane region" description="Helical" evidence="1">
    <location>
        <begin position="141"/>
        <end position="160"/>
    </location>
</feature>
<keyword evidence="1" id="KW-0472">Membrane</keyword>
<name>A0A177EBG7_9MICR</name>